<evidence type="ECO:0000313" key="2">
    <source>
        <dbReference type="Proteomes" id="UP000053820"/>
    </source>
</evidence>
<accession>A0A0C2KJF1</accession>
<dbReference type="Proteomes" id="UP000053820">
    <property type="component" value="Unassembled WGS sequence"/>
</dbReference>
<proteinExistence type="predicted"/>
<dbReference type="AlphaFoldDB" id="A0A0C2KJF1"/>
<dbReference type="EMBL" id="KN840320">
    <property type="protein sequence ID" value="KIJ57507.1"/>
    <property type="molecule type" value="Genomic_DNA"/>
</dbReference>
<dbReference type="HOGENOM" id="CLU_873050_0_0_1"/>
<reference evidence="1 2" key="1">
    <citation type="submission" date="2014-04" db="EMBL/GenBank/DDBJ databases">
        <title>Evolutionary Origins and Diversification of the Mycorrhizal Mutualists.</title>
        <authorList>
            <consortium name="DOE Joint Genome Institute"/>
            <consortium name="Mycorrhizal Genomics Consortium"/>
            <person name="Kohler A."/>
            <person name="Kuo A."/>
            <person name="Nagy L.G."/>
            <person name="Floudas D."/>
            <person name="Copeland A."/>
            <person name="Barry K.W."/>
            <person name="Cichocki N."/>
            <person name="Veneault-Fourrey C."/>
            <person name="LaButti K."/>
            <person name="Lindquist E.A."/>
            <person name="Lipzen A."/>
            <person name="Lundell T."/>
            <person name="Morin E."/>
            <person name="Murat C."/>
            <person name="Riley R."/>
            <person name="Ohm R."/>
            <person name="Sun H."/>
            <person name="Tunlid A."/>
            <person name="Henrissat B."/>
            <person name="Grigoriev I.V."/>
            <person name="Hibbett D.S."/>
            <person name="Martin F."/>
        </authorList>
    </citation>
    <scope>NUCLEOTIDE SEQUENCE [LARGE SCALE GENOMIC DNA]</scope>
    <source>
        <strain evidence="1 2">MD-312</strain>
    </source>
</reference>
<gene>
    <name evidence="1" type="ORF">HYDPIDRAFT_35039</name>
</gene>
<feature type="non-terminal residue" evidence="1">
    <location>
        <position position="1"/>
    </location>
</feature>
<evidence type="ECO:0000313" key="1">
    <source>
        <dbReference type="EMBL" id="KIJ57507.1"/>
    </source>
</evidence>
<keyword evidence="2" id="KW-1185">Reference proteome</keyword>
<organism evidence="1 2">
    <name type="scientific">Hydnomerulius pinastri MD-312</name>
    <dbReference type="NCBI Taxonomy" id="994086"/>
    <lineage>
        <taxon>Eukaryota</taxon>
        <taxon>Fungi</taxon>
        <taxon>Dikarya</taxon>
        <taxon>Basidiomycota</taxon>
        <taxon>Agaricomycotina</taxon>
        <taxon>Agaricomycetes</taxon>
        <taxon>Agaricomycetidae</taxon>
        <taxon>Boletales</taxon>
        <taxon>Boletales incertae sedis</taxon>
        <taxon>Leucogyrophana</taxon>
    </lineage>
</organism>
<dbReference type="OrthoDB" id="2676029at2759"/>
<name>A0A0C2KJF1_9AGAM</name>
<sequence>YAIFEKAPIGSTVQRIGPIPYDGEIFDGDGATLPYPTPDSPFLAVHAERAGTLAPPPVSTQFDAKWITQVIFKLVFAIGEISRFNLRKLCDQPSLLKLVTTRPLSIYYHREPSYPVIVPRGGSSPRQYFPDFRQFRAMHRDVITAVHTALSPQQSAECAQETLIGLAVEGPISTYFQVNRADFFQQRAPSANPFLTLEEAAYLRTASGYLRFYLQPDAADLLDDLLVCTVVDEDFAYTLLLDHHLDLLAIPHRPVSHLAERIHQANLIRQDCLEFDKLYEPSPIPLTLEPLRVLVRARTAAHPAKPGSGDIKPESVLGF</sequence>
<protein>
    <submittedName>
        <fullName evidence="1">Uncharacterized protein</fullName>
    </submittedName>
</protein>